<evidence type="ECO:0000256" key="1">
    <source>
        <dbReference type="SAM" id="MobiDB-lite"/>
    </source>
</evidence>
<dbReference type="Proteomes" id="UP000813385">
    <property type="component" value="Unassembled WGS sequence"/>
</dbReference>
<dbReference type="InterPro" id="IPR021460">
    <property type="entry name" value="DUF3112"/>
</dbReference>
<feature type="transmembrane region" description="Helical" evidence="2">
    <location>
        <begin position="289"/>
        <end position="312"/>
    </location>
</feature>
<feature type="compositionally biased region" description="Low complexity" evidence="1">
    <location>
        <begin position="134"/>
        <end position="144"/>
    </location>
</feature>
<organism evidence="3 4">
    <name type="scientific">Plectosphaerella cucumerina</name>
    <dbReference type="NCBI Taxonomy" id="40658"/>
    <lineage>
        <taxon>Eukaryota</taxon>
        <taxon>Fungi</taxon>
        <taxon>Dikarya</taxon>
        <taxon>Ascomycota</taxon>
        <taxon>Pezizomycotina</taxon>
        <taxon>Sordariomycetes</taxon>
        <taxon>Hypocreomycetidae</taxon>
        <taxon>Glomerellales</taxon>
        <taxon>Plectosphaerellaceae</taxon>
        <taxon>Plectosphaerella</taxon>
    </lineage>
</organism>
<dbReference type="PANTHER" id="PTHR35184:SF1">
    <property type="entry name" value="INTEGRAL MEMBRANE PROTEIN"/>
    <property type="match status" value="1"/>
</dbReference>
<accession>A0A8K0T487</accession>
<feature type="transmembrane region" description="Helical" evidence="2">
    <location>
        <begin position="259"/>
        <end position="283"/>
    </location>
</feature>
<keyword evidence="4" id="KW-1185">Reference proteome</keyword>
<gene>
    <name evidence="3" type="ORF">B0T11DRAFT_333591</name>
</gene>
<protein>
    <submittedName>
        <fullName evidence="3">Uncharacterized protein</fullName>
    </submittedName>
</protein>
<proteinExistence type="predicted"/>
<reference evidence="3" key="1">
    <citation type="journal article" date="2021" name="Nat. Commun.">
        <title>Genetic determinants of endophytism in the Arabidopsis root mycobiome.</title>
        <authorList>
            <person name="Mesny F."/>
            <person name="Miyauchi S."/>
            <person name="Thiergart T."/>
            <person name="Pickel B."/>
            <person name="Atanasova L."/>
            <person name="Karlsson M."/>
            <person name="Huettel B."/>
            <person name="Barry K.W."/>
            <person name="Haridas S."/>
            <person name="Chen C."/>
            <person name="Bauer D."/>
            <person name="Andreopoulos W."/>
            <person name="Pangilinan J."/>
            <person name="LaButti K."/>
            <person name="Riley R."/>
            <person name="Lipzen A."/>
            <person name="Clum A."/>
            <person name="Drula E."/>
            <person name="Henrissat B."/>
            <person name="Kohler A."/>
            <person name="Grigoriev I.V."/>
            <person name="Martin F.M."/>
            <person name="Hacquard S."/>
        </authorList>
    </citation>
    <scope>NUCLEOTIDE SEQUENCE</scope>
    <source>
        <strain evidence="3">MPI-CAGE-AT-0016</strain>
    </source>
</reference>
<dbReference type="PANTHER" id="PTHR35184">
    <property type="entry name" value="YALI0C10208P"/>
    <property type="match status" value="1"/>
</dbReference>
<name>A0A8K0T487_9PEZI</name>
<feature type="transmembrane region" description="Helical" evidence="2">
    <location>
        <begin position="451"/>
        <end position="469"/>
    </location>
</feature>
<feature type="transmembrane region" description="Helical" evidence="2">
    <location>
        <begin position="333"/>
        <end position="358"/>
    </location>
</feature>
<feature type="transmembrane region" description="Helical" evidence="2">
    <location>
        <begin position="370"/>
        <end position="391"/>
    </location>
</feature>
<feature type="transmembrane region" description="Helical" evidence="2">
    <location>
        <begin position="227"/>
        <end position="247"/>
    </location>
</feature>
<evidence type="ECO:0000313" key="3">
    <source>
        <dbReference type="EMBL" id="KAH7347482.1"/>
    </source>
</evidence>
<dbReference type="EMBL" id="JAGPXD010000007">
    <property type="protein sequence ID" value="KAH7347482.1"/>
    <property type="molecule type" value="Genomic_DNA"/>
</dbReference>
<evidence type="ECO:0000313" key="4">
    <source>
        <dbReference type="Proteomes" id="UP000813385"/>
    </source>
</evidence>
<dbReference type="OrthoDB" id="3357002at2759"/>
<evidence type="ECO:0000256" key="2">
    <source>
        <dbReference type="SAM" id="Phobius"/>
    </source>
</evidence>
<keyword evidence="2" id="KW-0472">Membrane</keyword>
<feature type="transmembrane region" description="Helical" evidence="2">
    <location>
        <begin position="412"/>
        <end position="431"/>
    </location>
</feature>
<sequence>MAVTIGLADALRLPNLLPPQIGGVASTPSQVDNMSLFPTSPGDFVSRVDGFFTSARVTLTTTVQVFQTVQTVQTFQTTLEPSTVTQPLTLFVTQTATVQETLRETIQLPAAPTPVQPPPIIQPPQPLVPPAQPQLPDQLAQPAASQVRPDAPAASQDRPDPPATGTRPGTDAMLPAADPVAEPATMPDIPGIPPAQANTDAPPQVPPVKDPAAAQFFGGVPTKTLDLPITVVFLILFALGGFLHISIYKRNAKRGHKFLLSDLMFDFCMIRVVTCIFRITWSIVSTRGVILVALITLNGGAVVIMAINIFFAQRIVRSMLPMVGWHPVFSKGTLFLVLTVPAIIVLNVIALSISFFSVGNDSRLTMVETALKVGSSWIVWLSVVPLIMLAATSGIPGPPPESFGIGQLRQKTVLVIVASLLVATGAVIRLYTLSNPLRPGLSNPMFTKPVFYTTGFMLEIIVVYAYAVARVDLLFHVPNGSSGPGDYSKKETLEKKKAYTPEEIESLIDNIGVPHRIIAGSELGEYYDSSGEVQVIFFGTAPPTDEEMDVAYVPPRPERVTRRQTVIDAFQPGLNRMSRYVERR</sequence>
<feature type="region of interest" description="Disordered" evidence="1">
    <location>
        <begin position="110"/>
        <end position="205"/>
    </location>
</feature>
<comment type="caution">
    <text evidence="3">The sequence shown here is derived from an EMBL/GenBank/DDBJ whole genome shotgun (WGS) entry which is preliminary data.</text>
</comment>
<dbReference type="Pfam" id="PF11309">
    <property type="entry name" value="DUF3112"/>
    <property type="match status" value="1"/>
</dbReference>
<feature type="compositionally biased region" description="Pro residues" evidence="1">
    <location>
        <begin position="111"/>
        <end position="133"/>
    </location>
</feature>
<dbReference type="AlphaFoldDB" id="A0A8K0T487"/>
<keyword evidence="2" id="KW-0812">Transmembrane</keyword>
<keyword evidence="2" id="KW-1133">Transmembrane helix</keyword>